<keyword evidence="3" id="KW-1185">Reference proteome</keyword>
<dbReference type="Pfam" id="PF08379">
    <property type="entry name" value="Bact_transglu_N"/>
    <property type="match status" value="1"/>
</dbReference>
<dbReference type="InterPro" id="IPR002931">
    <property type="entry name" value="Transglutaminase-like"/>
</dbReference>
<dbReference type="PANTHER" id="PTHR33490:SF6">
    <property type="entry name" value="SLL1049 PROTEIN"/>
    <property type="match status" value="1"/>
</dbReference>
<dbReference type="InterPro" id="IPR013589">
    <property type="entry name" value="Bac_transglu_N"/>
</dbReference>
<dbReference type="EMBL" id="MDZA01000451">
    <property type="protein sequence ID" value="OGX81183.1"/>
    <property type="molecule type" value="Genomic_DNA"/>
</dbReference>
<dbReference type="Gene3D" id="3.10.620.30">
    <property type="match status" value="1"/>
</dbReference>
<dbReference type="SMART" id="SM00460">
    <property type="entry name" value="TGc"/>
    <property type="match status" value="1"/>
</dbReference>
<gene>
    <name evidence="2" type="ORF">BEN49_15660</name>
</gene>
<dbReference type="SUPFAM" id="SSF54001">
    <property type="entry name" value="Cysteine proteinases"/>
    <property type="match status" value="1"/>
</dbReference>
<accession>A0A1G1SRC9</accession>
<reference evidence="2 3" key="1">
    <citation type="submission" date="2016-08" db="EMBL/GenBank/DDBJ databases">
        <title>Hymenobacter coccineus sp. nov., Hymenobacter lapidarius sp. nov. and Hymenobacter glacialis sp. nov., isolated from Antarctic soil.</title>
        <authorList>
            <person name="Sedlacek I."/>
            <person name="Kralova S."/>
            <person name="Kyrova K."/>
            <person name="Maslanova I."/>
            <person name="Stankova E."/>
            <person name="Vrbovska V."/>
            <person name="Nemec M."/>
            <person name="Bartak M."/>
            <person name="Svec P."/>
            <person name="Busse H.-J."/>
            <person name="Pantucek R."/>
        </authorList>
    </citation>
    <scope>NUCLEOTIDE SEQUENCE [LARGE SCALE GENOMIC DNA]</scope>
    <source>
        <strain evidence="2 3">CCM 8649</strain>
    </source>
</reference>
<dbReference type="InterPro" id="IPR038765">
    <property type="entry name" value="Papain-like_cys_pep_sf"/>
</dbReference>
<name>A0A1G1SRC9_9BACT</name>
<dbReference type="RefSeq" id="WP_070747430.1">
    <property type="nucleotide sequence ID" value="NZ_MDZA01000451.1"/>
</dbReference>
<protein>
    <recommendedName>
        <fullName evidence="1">Transglutaminase-like domain-containing protein</fullName>
    </recommendedName>
</protein>
<sequence length="324" mass="36172">MPSYKIKHLTRYAYGAPVTDCTNQLMIYPLADDRLEVKSQEVAVTGSPDVALFTDYFGNQVGVFSLVAPHAELRIESNVAVVTHAIQFPMDEADAPTQWQHLAEVAHEAAFIDFLAVDNPALQAEIRGALVGVVDLKDKPLKNALVLSEYVNEHFQYEKGVTSVETPTEEIWRLRAGVCQDFTHLLLFLLRMHGIPARYVSGYVCPKDEGVRGSGATHAWVEAYIPFYGWLGLDSTNNCIVNDGHVRMAIGRHFADCTPVKGTYKGTGAHTLEVSVHIENGHPLPTDAFPEMPVYVQQAPMPKMAVNSYRKYTDWEQQQQQQQQ</sequence>
<dbReference type="Pfam" id="PF01841">
    <property type="entry name" value="Transglut_core"/>
    <property type="match status" value="1"/>
</dbReference>
<dbReference type="OrthoDB" id="9804872at2"/>
<dbReference type="AlphaFoldDB" id="A0A1G1SRC9"/>
<evidence type="ECO:0000313" key="2">
    <source>
        <dbReference type="EMBL" id="OGX81183.1"/>
    </source>
</evidence>
<dbReference type="PANTHER" id="PTHR33490">
    <property type="entry name" value="BLR5614 PROTEIN-RELATED"/>
    <property type="match status" value="1"/>
</dbReference>
<organism evidence="2 3">
    <name type="scientific">Hymenobacter coccineus</name>
    <dbReference type="NCBI Taxonomy" id="1908235"/>
    <lineage>
        <taxon>Bacteria</taxon>
        <taxon>Pseudomonadati</taxon>
        <taxon>Bacteroidota</taxon>
        <taxon>Cytophagia</taxon>
        <taxon>Cytophagales</taxon>
        <taxon>Hymenobacteraceae</taxon>
        <taxon>Hymenobacter</taxon>
    </lineage>
</organism>
<feature type="domain" description="Transglutaminase-like" evidence="1">
    <location>
        <begin position="171"/>
        <end position="237"/>
    </location>
</feature>
<dbReference type="Proteomes" id="UP000177506">
    <property type="component" value="Unassembled WGS sequence"/>
</dbReference>
<evidence type="ECO:0000313" key="3">
    <source>
        <dbReference type="Proteomes" id="UP000177506"/>
    </source>
</evidence>
<evidence type="ECO:0000259" key="1">
    <source>
        <dbReference type="SMART" id="SM00460"/>
    </source>
</evidence>
<proteinExistence type="predicted"/>
<comment type="caution">
    <text evidence="2">The sequence shown here is derived from an EMBL/GenBank/DDBJ whole genome shotgun (WGS) entry which is preliminary data.</text>
</comment>